<dbReference type="EMBL" id="JACHKY010000006">
    <property type="protein sequence ID" value="MBB4799557.1"/>
    <property type="molecule type" value="Genomic_DNA"/>
</dbReference>
<gene>
    <name evidence="2" type="ORF">HNP32_003315</name>
</gene>
<proteinExistence type="predicted"/>
<dbReference type="RefSeq" id="WP_221415960.1">
    <property type="nucleotide sequence ID" value="NZ_CP194722.1"/>
</dbReference>
<comment type="caution">
    <text evidence="2">The sequence shown here is derived from an EMBL/GenBank/DDBJ whole genome shotgun (WGS) entry which is preliminary data.</text>
</comment>
<evidence type="ECO:0000313" key="2">
    <source>
        <dbReference type="EMBL" id="MBB4799557.1"/>
    </source>
</evidence>
<evidence type="ECO:0000313" key="3">
    <source>
        <dbReference type="Proteomes" id="UP000539957"/>
    </source>
</evidence>
<keyword evidence="3" id="KW-1185">Reference proteome</keyword>
<feature type="compositionally biased region" description="Polar residues" evidence="1">
    <location>
        <begin position="10"/>
        <end position="22"/>
    </location>
</feature>
<evidence type="ECO:0000256" key="1">
    <source>
        <dbReference type="SAM" id="MobiDB-lite"/>
    </source>
</evidence>
<protein>
    <submittedName>
        <fullName evidence="2">Uncharacterized protein</fullName>
    </submittedName>
</protein>
<dbReference type="AlphaFoldDB" id="A0A7W7IST1"/>
<reference evidence="2 3" key="1">
    <citation type="submission" date="2020-08" db="EMBL/GenBank/DDBJ databases">
        <title>Functional genomics of gut bacteria from endangered species of beetles.</title>
        <authorList>
            <person name="Carlos-Shanley C."/>
        </authorList>
    </citation>
    <scope>NUCLEOTIDE SEQUENCE [LARGE SCALE GENOMIC DNA]</scope>
    <source>
        <strain evidence="2 3">S00123</strain>
    </source>
</reference>
<feature type="region of interest" description="Disordered" evidence="1">
    <location>
        <begin position="1"/>
        <end position="30"/>
    </location>
</feature>
<accession>A0A7W7IST1</accession>
<dbReference type="Proteomes" id="UP000539957">
    <property type="component" value="Unassembled WGS sequence"/>
</dbReference>
<name>A0A7W7IST1_9CAUL</name>
<sequence>MEQLGLKTPRSFTATETKTQGVPKTASKLSRKRGGSAIERWINRFMFTSLAKPLSSGYLPSMANSFATPSKSVQKRGSVVSRRATKGASSKVTFSGVTVIAPKPASADVKRNVAMSSEALERAKKRLMRPGVRLYARKDVPLYSADPDRPGVFIRELNGKTERGVLENGTFKVTG</sequence>
<organism evidence="2 3">
    <name type="scientific">Brevundimonas bullata</name>
    <dbReference type="NCBI Taxonomy" id="13160"/>
    <lineage>
        <taxon>Bacteria</taxon>
        <taxon>Pseudomonadati</taxon>
        <taxon>Pseudomonadota</taxon>
        <taxon>Alphaproteobacteria</taxon>
        <taxon>Caulobacterales</taxon>
        <taxon>Caulobacteraceae</taxon>
        <taxon>Brevundimonas</taxon>
    </lineage>
</organism>